<dbReference type="EMBL" id="BMAO01034962">
    <property type="protein sequence ID" value="GFR00145.1"/>
    <property type="molecule type" value="Genomic_DNA"/>
</dbReference>
<organism evidence="1 2">
    <name type="scientific">Trichonephila clavata</name>
    <name type="common">Joro spider</name>
    <name type="synonym">Nephila clavata</name>
    <dbReference type="NCBI Taxonomy" id="2740835"/>
    <lineage>
        <taxon>Eukaryota</taxon>
        <taxon>Metazoa</taxon>
        <taxon>Ecdysozoa</taxon>
        <taxon>Arthropoda</taxon>
        <taxon>Chelicerata</taxon>
        <taxon>Arachnida</taxon>
        <taxon>Araneae</taxon>
        <taxon>Araneomorphae</taxon>
        <taxon>Entelegynae</taxon>
        <taxon>Araneoidea</taxon>
        <taxon>Nephilidae</taxon>
        <taxon>Trichonephila</taxon>
    </lineage>
</organism>
<proteinExistence type="predicted"/>
<reference evidence="1" key="1">
    <citation type="submission" date="2020-07" db="EMBL/GenBank/DDBJ databases">
        <title>Multicomponent nature underlies the extraordinary mechanical properties of spider dragline silk.</title>
        <authorList>
            <person name="Kono N."/>
            <person name="Nakamura H."/>
            <person name="Mori M."/>
            <person name="Yoshida Y."/>
            <person name="Ohtoshi R."/>
            <person name="Malay A.D."/>
            <person name="Moran D.A.P."/>
            <person name="Tomita M."/>
            <person name="Numata K."/>
            <person name="Arakawa K."/>
        </authorList>
    </citation>
    <scope>NUCLEOTIDE SEQUENCE</scope>
</reference>
<dbReference type="AlphaFoldDB" id="A0A8X6L894"/>
<comment type="caution">
    <text evidence="1">The sequence shown here is derived from an EMBL/GenBank/DDBJ whole genome shotgun (WGS) entry which is preliminary data.</text>
</comment>
<name>A0A8X6L894_TRICU</name>
<dbReference type="Proteomes" id="UP000887116">
    <property type="component" value="Unassembled WGS sequence"/>
</dbReference>
<accession>A0A8X6L894</accession>
<sequence length="89" mass="10028">MECHTNSLQLDSCMTNKSSHGLRADSSSLKILDNPLDYCRRSLQSIADLPFPPHQVPSYEMCAVKRTFEADVFRAKIVATHKADPLNHK</sequence>
<protein>
    <submittedName>
        <fullName evidence="1">Uncharacterized protein</fullName>
    </submittedName>
</protein>
<gene>
    <name evidence="1" type="ORF">TNCT_541911</name>
</gene>
<evidence type="ECO:0000313" key="2">
    <source>
        <dbReference type="Proteomes" id="UP000887116"/>
    </source>
</evidence>
<keyword evidence="2" id="KW-1185">Reference proteome</keyword>
<evidence type="ECO:0000313" key="1">
    <source>
        <dbReference type="EMBL" id="GFR00145.1"/>
    </source>
</evidence>